<evidence type="ECO:0000313" key="3">
    <source>
        <dbReference type="Proteomes" id="UP000242457"/>
    </source>
</evidence>
<organism evidence="2 3">
    <name type="scientific">Apis cerana cerana</name>
    <name type="common">Oriental honeybee</name>
    <dbReference type="NCBI Taxonomy" id="94128"/>
    <lineage>
        <taxon>Eukaryota</taxon>
        <taxon>Metazoa</taxon>
        <taxon>Ecdysozoa</taxon>
        <taxon>Arthropoda</taxon>
        <taxon>Hexapoda</taxon>
        <taxon>Insecta</taxon>
        <taxon>Pterygota</taxon>
        <taxon>Neoptera</taxon>
        <taxon>Endopterygota</taxon>
        <taxon>Hymenoptera</taxon>
        <taxon>Apocrita</taxon>
        <taxon>Aculeata</taxon>
        <taxon>Apoidea</taxon>
        <taxon>Anthophila</taxon>
        <taxon>Apidae</taxon>
        <taxon>Apis</taxon>
    </lineage>
</organism>
<keyword evidence="1" id="KW-0812">Transmembrane</keyword>
<keyword evidence="1" id="KW-0472">Membrane</keyword>
<proteinExistence type="predicted"/>
<accession>A0A2A3EKC1</accession>
<name>A0A2A3EKC1_APICC</name>
<dbReference type="AlphaFoldDB" id="A0A2A3EKC1"/>
<keyword evidence="3" id="KW-1185">Reference proteome</keyword>
<reference evidence="2 3" key="1">
    <citation type="submission" date="2014-07" db="EMBL/GenBank/DDBJ databases">
        <title>Genomic and transcriptomic analysis on Apis cerana provide comprehensive insights into honey bee biology.</title>
        <authorList>
            <person name="Diao Q."/>
            <person name="Sun L."/>
            <person name="Zheng H."/>
            <person name="Zheng H."/>
            <person name="Xu S."/>
            <person name="Wang S."/>
            <person name="Zeng Z."/>
            <person name="Hu F."/>
            <person name="Su S."/>
            <person name="Wu J."/>
        </authorList>
    </citation>
    <scope>NUCLEOTIDE SEQUENCE [LARGE SCALE GENOMIC DNA]</scope>
    <source>
        <tissue evidence="2">Pupae without intestine</tissue>
    </source>
</reference>
<evidence type="ECO:0000313" key="2">
    <source>
        <dbReference type="EMBL" id="PBC31702.1"/>
    </source>
</evidence>
<dbReference type="EMBL" id="KZ288229">
    <property type="protein sequence ID" value="PBC31702.1"/>
    <property type="molecule type" value="Genomic_DNA"/>
</dbReference>
<feature type="transmembrane region" description="Helical" evidence="1">
    <location>
        <begin position="888"/>
        <end position="906"/>
    </location>
</feature>
<keyword evidence="1" id="KW-1133">Transmembrane helix</keyword>
<dbReference type="OrthoDB" id="7616628at2759"/>
<evidence type="ECO:0000256" key="1">
    <source>
        <dbReference type="SAM" id="Phobius"/>
    </source>
</evidence>
<protein>
    <submittedName>
        <fullName evidence="2">Uncharacterized protein</fullName>
    </submittedName>
</protein>
<dbReference type="Proteomes" id="UP000242457">
    <property type="component" value="Unassembled WGS sequence"/>
</dbReference>
<gene>
    <name evidence="2" type="ORF">APICC_05726</name>
</gene>
<sequence length="954" mass="111025">MKLTLNLNYTFTNVLKKVESIEMYDCFNMAYQDNANALQLHIKINSENLIPVPQKNNAGSLRIPADPSWPKIPQRKLIDDVDDAIEPPCIITLTGTPRRSRTIVQTPLNQSPKSTVTKDSAYSSFHHQKAVSSMYSLKKFPGYTDPRFKKVTNIKKNQVTSTESLKNDQSIIISTEDLNIKEVEKLTFEKEQIKIQEAQKSHEEKKTELIENHGENIKFIVDKELLLEQKDSKNNFESKKQDNISNENENEIIEKNKCVKNLYSSEHISKLAVNDANTQVDITSLPVQENNGQLFFVLDKKLQSHALNAIHVDTITVPQECVNQCYNVQLPVLTYQNIPMQVSSTGTSNAIQQCLNHLEHKNQIKTLPLMKKESEQHIHSNQAQNESKSLINNADEKSIYEEKNTTLIQNKVLEENKKTCFKPDFSENLIASEKLPNLNIQHTQQESSDSEYYIPNINKKNTNNHVFQCLKMKKITYNTTCEETTDSEFVTKKFIQKKEFIDANEFTNKVNKINTDTIHNNIKTPVLNHDQVNHLPKEKEYFQSVPQSNIIVNNKNQSLYQNYKANIYETRGRNKSEQYLPCIKNECTRKLCRNSEPYITFKQKKASARFSRKAKSYFQKNSHSALIDSDYTLVWPNCQYNKYKRNQTNIHKFGNHKARKMSQHFNPVPVHEQNMCTQIDNVSNFIENNYLQNNKHINSRQDITKSLSKIYLQRERCKYETSPRSNIDDIFERSKRISPKTQELLNKSYWEYYNRLRHKIENTNSIEQQYPYNLTVGIPEKGKQGKTNEVYGKELKNQLKINPELQTLQQCTALSTAINKALDSNLESNIIQTKQLYINDNIKANHKDGIQNSNTKKISHLNNNEPIINKLRYNENKNDKQFLELKSIIFFGGMMYILIIFLPMLYDYFYYEEYDDYENLSYLELVVEYILSSFQEAFGGIFNGHACKKCTNNA</sequence>